<evidence type="ECO:0000313" key="5">
    <source>
        <dbReference type="Proteomes" id="UP000247647"/>
    </source>
</evidence>
<dbReference type="InterPro" id="IPR017805">
    <property type="entry name" value="SAM_MeTrfase_EasF-type_put"/>
</dbReference>
<accession>A0A318YWQ8</accession>
<dbReference type="OrthoDB" id="659at2759"/>
<name>A0A318YWQ8_ASPNB</name>
<dbReference type="Gene3D" id="3.60.40.10">
    <property type="entry name" value="PPM-type phosphatase domain"/>
    <property type="match status" value="1"/>
</dbReference>
<dbReference type="SUPFAM" id="SSF81606">
    <property type="entry name" value="PP2C-like"/>
    <property type="match status" value="1"/>
</dbReference>
<dbReference type="NCBIfam" id="TIGR03439">
    <property type="entry name" value="methyl_EasF"/>
    <property type="match status" value="1"/>
</dbReference>
<keyword evidence="2" id="KW-0808">Transferase</keyword>
<dbReference type="PANTHER" id="PTHR43397:SF2">
    <property type="entry name" value="HISTIDINE-SPECIFIC METHYLTRANSFERASE SAM-DEPENDENT DOMAIN-CONTAINING PROTEIN"/>
    <property type="match status" value="1"/>
</dbReference>
<keyword evidence="1" id="KW-0489">Methyltransferase</keyword>
<dbReference type="AlphaFoldDB" id="A0A318YWQ8"/>
<dbReference type="GeneID" id="37130722"/>
<evidence type="ECO:0000256" key="1">
    <source>
        <dbReference type="ARBA" id="ARBA00022603"/>
    </source>
</evidence>
<dbReference type="Pfam" id="PF00481">
    <property type="entry name" value="PP2C"/>
    <property type="match status" value="1"/>
</dbReference>
<dbReference type="InterPro" id="IPR036457">
    <property type="entry name" value="PPM-type-like_dom_sf"/>
</dbReference>
<feature type="domain" description="PPM-type phosphatase" evidence="3">
    <location>
        <begin position="15"/>
        <end position="299"/>
    </location>
</feature>
<dbReference type="SMART" id="SM00332">
    <property type="entry name" value="PP2Cc"/>
    <property type="match status" value="1"/>
</dbReference>
<keyword evidence="5" id="KW-1185">Reference proteome</keyword>
<dbReference type="InterPro" id="IPR051128">
    <property type="entry name" value="EgtD_Methyltrsf_superfamily"/>
</dbReference>
<sequence length="654" mass="72151">MADASNSTSTFTLQKAGASSVLGSKPTQEDRYTVLLPDELSGTRTVWLFLPYMTDNKVAEHASKNIRRLLTISRELRQGNYESAIEQAIQAEEKELLQGFWAGEELFAIAGSTAALVVVNLTRGILVVANLGDSHVLLGEADGANHTSLRVRLTTSHKPELAGERHRIESTGGTLNTESGGLNISRALGELQYKLPLKDIGEQSLSSGQEKACVEPTKKGDLVSSYPSFKRYTLQSDRRYFLALTTDGVTNTMDDETIMHQIAGSEHEGMDADRVAAKITEKASKAPSSDNATCVTVFLNGHNLCKMFESAVSPPQVRGRVTQVQTVARPTVATNIIDIRSDKAETQLRHSLEESIHAACHGEAAMPELLLWDGKGLRYFEDVTYAPSYYLTNEEIGLLEKHKYQIAEHIPSGSMLVELGSGNLRKIKILLDALDEMGREVDYFALDVSYQELHRTLSIVPPGTFRHVRCFGLLGTYDDGRDWMQLPEIRSRSKTILSLGSTLGSFQRPEAADFLASFVTPESNSSLLIGLDGCKDADRVLAAYNDPEGINRRFIKHGLERANEILGPDTFDLDKWAVIGRWDAAQGSHNQYYLPSEDVSLVGETIPVGRSILAVKSHKYDADDRDALCRRAELAVGDAWVSKNQYNLLYLEKP</sequence>
<protein>
    <recommendedName>
        <fullName evidence="3">PPM-type phosphatase domain-containing protein</fullName>
    </recommendedName>
</protein>
<dbReference type="EMBL" id="KZ821490">
    <property type="protein sequence ID" value="PYH29612.1"/>
    <property type="molecule type" value="Genomic_DNA"/>
</dbReference>
<dbReference type="PANTHER" id="PTHR43397">
    <property type="entry name" value="ERGOTHIONEINE BIOSYNTHESIS PROTEIN 1"/>
    <property type="match status" value="1"/>
</dbReference>
<dbReference type="InterPro" id="IPR001932">
    <property type="entry name" value="PPM-type_phosphatase-like_dom"/>
</dbReference>
<dbReference type="InterPro" id="IPR019257">
    <property type="entry name" value="MeTrfase_dom"/>
</dbReference>
<evidence type="ECO:0000259" key="3">
    <source>
        <dbReference type="PROSITE" id="PS51746"/>
    </source>
</evidence>
<dbReference type="GO" id="GO:0008168">
    <property type="term" value="F:methyltransferase activity"/>
    <property type="evidence" value="ECO:0007669"/>
    <property type="project" value="UniProtKB-KW"/>
</dbReference>
<dbReference type="Gene3D" id="3.40.50.150">
    <property type="entry name" value="Vaccinia Virus protein VP39"/>
    <property type="match status" value="1"/>
</dbReference>
<organism evidence="4 5">
    <name type="scientific">Aspergillus neoniger (strain CBS 115656)</name>
    <dbReference type="NCBI Taxonomy" id="1448310"/>
    <lineage>
        <taxon>Eukaryota</taxon>
        <taxon>Fungi</taxon>
        <taxon>Dikarya</taxon>
        <taxon>Ascomycota</taxon>
        <taxon>Pezizomycotina</taxon>
        <taxon>Eurotiomycetes</taxon>
        <taxon>Eurotiomycetidae</taxon>
        <taxon>Eurotiales</taxon>
        <taxon>Aspergillaceae</taxon>
        <taxon>Aspergillus</taxon>
        <taxon>Aspergillus subgen. Circumdati</taxon>
    </lineage>
</organism>
<dbReference type="InterPro" id="IPR029063">
    <property type="entry name" value="SAM-dependent_MTases_sf"/>
</dbReference>
<dbReference type="Pfam" id="PF10017">
    <property type="entry name" value="Methyltransf_33"/>
    <property type="match status" value="1"/>
</dbReference>
<reference evidence="4" key="1">
    <citation type="submission" date="2016-12" db="EMBL/GenBank/DDBJ databases">
        <title>The genomes of Aspergillus section Nigri reveals drivers in fungal speciation.</title>
        <authorList>
            <consortium name="DOE Joint Genome Institute"/>
            <person name="Vesth T.C."/>
            <person name="Nybo J."/>
            <person name="Theobald S."/>
            <person name="Brandl J."/>
            <person name="Frisvad J.C."/>
            <person name="Nielsen K.F."/>
            <person name="Lyhne E.K."/>
            <person name="Kogle M.E."/>
            <person name="Kuo A."/>
            <person name="Riley R."/>
            <person name="Clum A."/>
            <person name="Nolan M."/>
            <person name="Lipzen A."/>
            <person name="Salamov A."/>
            <person name="Henrissat B."/>
            <person name="Wiebenga A."/>
            <person name="De Vries R.P."/>
            <person name="Grigoriev I.V."/>
            <person name="Mortensen U.H."/>
            <person name="Andersen M.R."/>
            <person name="Baker S.E."/>
        </authorList>
    </citation>
    <scope>NUCLEOTIDE SEQUENCE [LARGE SCALE GENOMIC DNA]</scope>
    <source>
        <strain evidence="4">CBS 115656</strain>
    </source>
</reference>
<dbReference type="CDD" id="cd00143">
    <property type="entry name" value="PP2Cc"/>
    <property type="match status" value="1"/>
</dbReference>
<evidence type="ECO:0000313" key="4">
    <source>
        <dbReference type="EMBL" id="PYH29612.1"/>
    </source>
</evidence>
<dbReference type="RefSeq" id="XP_025475090.1">
    <property type="nucleotide sequence ID" value="XM_025628266.1"/>
</dbReference>
<proteinExistence type="predicted"/>
<dbReference type="Proteomes" id="UP000247647">
    <property type="component" value="Unassembled WGS sequence"/>
</dbReference>
<dbReference type="PROSITE" id="PS51746">
    <property type="entry name" value="PPM_2"/>
    <property type="match status" value="1"/>
</dbReference>
<gene>
    <name evidence="4" type="ORF">BO87DRAFT_447558</name>
</gene>
<dbReference type="GO" id="GO:0032259">
    <property type="term" value="P:methylation"/>
    <property type="evidence" value="ECO:0007669"/>
    <property type="project" value="UniProtKB-KW"/>
</dbReference>
<evidence type="ECO:0000256" key="2">
    <source>
        <dbReference type="ARBA" id="ARBA00022679"/>
    </source>
</evidence>